<dbReference type="SUPFAM" id="SSF47819">
    <property type="entry name" value="HRDC-like"/>
    <property type="match status" value="1"/>
</dbReference>
<dbReference type="PANTHER" id="PTHR13710">
    <property type="entry name" value="DNA HELICASE RECQ FAMILY MEMBER"/>
    <property type="match status" value="1"/>
</dbReference>
<evidence type="ECO:0000256" key="13">
    <source>
        <dbReference type="ARBA" id="ARBA00023204"/>
    </source>
</evidence>
<dbReference type="Proteomes" id="UP000272015">
    <property type="component" value="Unassembled WGS sequence"/>
</dbReference>
<keyword evidence="14" id="KW-0413">Isomerase</keyword>
<keyword evidence="11" id="KW-0238">DNA-binding</keyword>
<name>A0A3A5MUD6_9MICO</name>
<keyword evidence="8 21" id="KW-0347">Helicase</keyword>
<dbReference type="Gene3D" id="1.10.10.10">
    <property type="entry name" value="Winged helix-like DNA-binding domain superfamily/Winged helix DNA-binding domain"/>
    <property type="match status" value="1"/>
</dbReference>
<evidence type="ECO:0000256" key="3">
    <source>
        <dbReference type="ARBA" id="ARBA00005446"/>
    </source>
</evidence>
<dbReference type="FunFam" id="3.40.50.300:FF:000156">
    <property type="entry name" value="ATP-dependent DNA helicase recQ"/>
    <property type="match status" value="1"/>
</dbReference>
<dbReference type="InterPro" id="IPR011545">
    <property type="entry name" value="DEAD/DEAH_box_helicase_dom"/>
</dbReference>
<evidence type="ECO:0000256" key="6">
    <source>
        <dbReference type="ARBA" id="ARBA00022763"/>
    </source>
</evidence>
<dbReference type="GO" id="GO:0003677">
    <property type="term" value="F:DNA binding"/>
    <property type="evidence" value="ECO:0007669"/>
    <property type="project" value="UniProtKB-KW"/>
</dbReference>
<evidence type="ECO:0000313" key="22">
    <source>
        <dbReference type="Proteomes" id="UP000272015"/>
    </source>
</evidence>
<feature type="domain" description="Helicase ATP-binding" evidence="19">
    <location>
        <begin position="59"/>
        <end position="227"/>
    </location>
</feature>
<keyword evidence="9" id="KW-0862">Zinc</keyword>
<dbReference type="Pfam" id="PF00271">
    <property type="entry name" value="Helicase_C"/>
    <property type="match status" value="1"/>
</dbReference>
<evidence type="ECO:0000256" key="11">
    <source>
        <dbReference type="ARBA" id="ARBA00023125"/>
    </source>
</evidence>
<keyword evidence="12" id="KW-0233">DNA recombination</keyword>
<evidence type="ECO:0000259" key="20">
    <source>
        <dbReference type="PROSITE" id="PS51194"/>
    </source>
</evidence>
<dbReference type="RefSeq" id="WP_119973345.1">
    <property type="nucleotide sequence ID" value="NZ_JBHSQA010000021.1"/>
</dbReference>
<comment type="similarity">
    <text evidence="3">Belongs to the helicase family. RecQ subfamily.</text>
</comment>
<evidence type="ECO:0000256" key="5">
    <source>
        <dbReference type="ARBA" id="ARBA00022741"/>
    </source>
</evidence>
<dbReference type="FunFam" id="3.40.50.300:FF:000296">
    <property type="entry name" value="ATP-dependent DNA helicase RecQ"/>
    <property type="match status" value="1"/>
</dbReference>
<keyword evidence="4" id="KW-0479">Metal-binding</keyword>
<dbReference type="GO" id="GO:0005737">
    <property type="term" value="C:cytoplasm"/>
    <property type="evidence" value="ECO:0007669"/>
    <property type="project" value="TreeGrafter"/>
</dbReference>
<dbReference type="InterPro" id="IPR001650">
    <property type="entry name" value="Helicase_C-like"/>
</dbReference>
<dbReference type="InterPro" id="IPR032284">
    <property type="entry name" value="RecQ_Zn-bd"/>
</dbReference>
<keyword evidence="7 21" id="KW-0378">Hydrolase</keyword>
<evidence type="ECO:0000256" key="10">
    <source>
        <dbReference type="ARBA" id="ARBA00022840"/>
    </source>
</evidence>
<dbReference type="GO" id="GO:0009378">
    <property type="term" value="F:four-way junction helicase activity"/>
    <property type="evidence" value="ECO:0007669"/>
    <property type="project" value="TreeGrafter"/>
</dbReference>
<dbReference type="PANTHER" id="PTHR13710:SF105">
    <property type="entry name" value="ATP-DEPENDENT DNA HELICASE Q1"/>
    <property type="match status" value="1"/>
</dbReference>
<gene>
    <name evidence="21" type="primary">recQ</name>
    <name evidence="21" type="ORF">D6T64_06310</name>
</gene>
<dbReference type="InterPro" id="IPR010997">
    <property type="entry name" value="HRDC-like_sf"/>
</dbReference>
<keyword evidence="13" id="KW-0234">DNA repair</keyword>
<evidence type="ECO:0000256" key="8">
    <source>
        <dbReference type="ARBA" id="ARBA00022806"/>
    </source>
</evidence>
<dbReference type="NCBIfam" id="TIGR01389">
    <property type="entry name" value="recQ"/>
    <property type="match status" value="1"/>
</dbReference>
<keyword evidence="5" id="KW-0547">Nucleotide-binding</keyword>
<dbReference type="EC" id="5.6.2.4" evidence="16"/>
<feature type="domain" description="Helicase C-terminal" evidence="20">
    <location>
        <begin position="248"/>
        <end position="399"/>
    </location>
</feature>
<evidence type="ECO:0000259" key="18">
    <source>
        <dbReference type="PROSITE" id="PS50967"/>
    </source>
</evidence>
<evidence type="ECO:0000256" key="17">
    <source>
        <dbReference type="SAM" id="MobiDB-lite"/>
    </source>
</evidence>
<evidence type="ECO:0000256" key="12">
    <source>
        <dbReference type="ARBA" id="ARBA00023172"/>
    </source>
</evidence>
<feature type="domain" description="HRDC" evidence="18">
    <location>
        <begin position="565"/>
        <end position="639"/>
    </location>
</feature>
<dbReference type="AlphaFoldDB" id="A0A3A5MUD6"/>
<keyword evidence="10" id="KW-0067">ATP-binding</keyword>
<dbReference type="InterPro" id="IPR014001">
    <property type="entry name" value="Helicase_ATP-bd"/>
</dbReference>
<dbReference type="GO" id="GO:0006281">
    <property type="term" value="P:DNA repair"/>
    <property type="evidence" value="ECO:0007669"/>
    <property type="project" value="UniProtKB-KW"/>
</dbReference>
<feature type="region of interest" description="Disordered" evidence="17">
    <location>
        <begin position="1"/>
        <end position="23"/>
    </location>
</feature>
<dbReference type="GO" id="GO:0005524">
    <property type="term" value="F:ATP binding"/>
    <property type="evidence" value="ECO:0007669"/>
    <property type="project" value="UniProtKB-KW"/>
</dbReference>
<keyword evidence="6" id="KW-0227">DNA damage</keyword>
<dbReference type="SMART" id="SM00490">
    <property type="entry name" value="HELICc"/>
    <property type="match status" value="1"/>
</dbReference>
<dbReference type="Pfam" id="PF00270">
    <property type="entry name" value="DEAD"/>
    <property type="match status" value="1"/>
</dbReference>
<dbReference type="Pfam" id="PF09382">
    <property type="entry name" value="RQC"/>
    <property type="match status" value="1"/>
</dbReference>
<comment type="caution">
    <text evidence="21">The sequence shown here is derived from an EMBL/GenBank/DDBJ whole genome shotgun (WGS) entry which is preliminary data.</text>
</comment>
<dbReference type="GO" id="GO:0046872">
    <property type="term" value="F:metal ion binding"/>
    <property type="evidence" value="ECO:0007669"/>
    <property type="project" value="UniProtKB-KW"/>
</dbReference>
<dbReference type="GO" id="GO:0043138">
    <property type="term" value="F:3'-5' DNA helicase activity"/>
    <property type="evidence" value="ECO:0007669"/>
    <property type="project" value="UniProtKB-EC"/>
</dbReference>
<proteinExistence type="inferred from homology"/>
<dbReference type="InterPro" id="IPR018982">
    <property type="entry name" value="RQC_domain"/>
</dbReference>
<keyword evidence="22" id="KW-1185">Reference proteome</keyword>
<dbReference type="PROSITE" id="PS51192">
    <property type="entry name" value="HELICASE_ATP_BIND_1"/>
    <property type="match status" value="1"/>
</dbReference>
<dbReference type="GO" id="GO:0043590">
    <property type="term" value="C:bacterial nucleoid"/>
    <property type="evidence" value="ECO:0007669"/>
    <property type="project" value="TreeGrafter"/>
</dbReference>
<dbReference type="OrthoDB" id="9760034at2"/>
<dbReference type="InterPro" id="IPR002121">
    <property type="entry name" value="HRDC_dom"/>
</dbReference>
<evidence type="ECO:0000256" key="1">
    <source>
        <dbReference type="ARBA" id="ARBA00001946"/>
    </source>
</evidence>
<dbReference type="GO" id="GO:0006260">
    <property type="term" value="P:DNA replication"/>
    <property type="evidence" value="ECO:0007669"/>
    <property type="project" value="InterPro"/>
</dbReference>
<accession>A0A3A5MUD6</accession>
<dbReference type="SMART" id="SM00487">
    <property type="entry name" value="DEXDc"/>
    <property type="match status" value="1"/>
</dbReference>
<dbReference type="SUPFAM" id="SSF52540">
    <property type="entry name" value="P-loop containing nucleoside triphosphate hydrolases"/>
    <property type="match status" value="2"/>
</dbReference>
<protein>
    <recommendedName>
        <fullName evidence="16">DNA helicase RecQ</fullName>
        <ecNumber evidence="16">5.6.2.4</ecNumber>
    </recommendedName>
</protein>
<evidence type="ECO:0000256" key="15">
    <source>
        <dbReference type="ARBA" id="ARBA00034617"/>
    </source>
</evidence>
<dbReference type="Pfam" id="PF16124">
    <property type="entry name" value="RecQ_Zn_bind"/>
    <property type="match status" value="1"/>
</dbReference>
<dbReference type="PROSITE" id="PS51194">
    <property type="entry name" value="HELICASE_CTER"/>
    <property type="match status" value="1"/>
</dbReference>
<dbReference type="InterPro" id="IPR027417">
    <property type="entry name" value="P-loop_NTPase"/>
</dbReference>
<dbReference type="GO" id="GO:0016787">
    <property type="term" value="F:hydrolase activity"/>
    <property type="evidence" value="ECO:0007669"/>
    <property type="project" value="UniProtKB-KW"/>
</dbReference>
<evidence type="ECO:0000256" key="4">
    <source>
        <dbReference type="ARBA" id="ARBA00022723"/>
    </source>
</evidence>
<dbReference type="InterPro" id="IPR036388">
    <property type="entry name" value="WH-like_DNA-bd_sf"/>
</dbReference>
<evidence type="ECO:0000256" key="2">
    <source>
        <dbReference type="ARBA" id="ARBA00001947"/>
    </source>
</evidence>
<evidence type="ECO:0000256" key="16">
    <source>
        <dbReference type="NCBIfam" id="TIGR01389"/>
    </source>
</evidence>
<dbReference type="InterPro" id="IPR044876">
    <property type="entry name" value="HRDC_dom_sf"/>
</dbReference>
<organism evidence="21 22">
    <name type="scientific">Cryobacterium melibiosiphilum</name>
    <dbReference type="NCBI Taxonomy" id="995039"/>
    <lineage>
        <taxon>Bacteria</taxon>
        <taxon>Bacillati</taxon>
        <taxon>Actinomycetota</taxon>
        <taxon>Actinomycetes</taxon>
        <taxon>Micrococcales</taxon>
        <taxon>Microbacteriaceae</taxon>
        <taxon>Cryobacterium</taxon>
    </lineage>
</organism>
<dbReference type="GO" id="GO:0006310">
    <property type="term" value="P:DNA recombination"/>
    <property type="evidence" value="ECO:0007669"/>
    <property type="project" value="UniProtKB-UniRule"/>
</dbReference>
<dbReference type="InterPro" id="IPR006293">
    <property type="entry name" value="DNA_helicase_ATP-dep_RecQ_bac"/>
</dbReference>
<feature type="compositionally biased region" description="Polar residues" evidence="17">
    <location>
        <begin position="1"/>
        <end position="13"/>
    </location>
</feature>
<dbReference type="GO" id="GO:0009432">
    <property type="term" value="P:SOS response"/>
    <property type="evidence" value="ECO:0007669"/>
    <property type="project" value="UniProtKB-UniRule"/>
</dbReference>
<evidence type="ECO:0000256" key="9">
    <source>
        <dbReference type="ARBA" id="ARBA00022833"/>
    </source>
</evidence>
<comment type="cofactor">
    <cofactor evidence="2">
        <name>Zn(2+)</name>
        <dbReference type="ChEBI" id="CHEBI:29105"/>
    </cofactor>
</comment>
<dbReference type="NCBIfam" id="TIGR00614">
    <property type="entry name" value="recQ_fam"/>
    <property type="match status" value="1"/>
</dbReference>
<reference evidence="21 22" key="1">
    <citation type="submission" date="2018-09" db="EMBL/GenBank/DDBJ databases">
        <title>Novel species of Cryobacterium.</title>
        <authorList>
            <person name="Liu Q."/>
            <person name="Xin Y.-H."/>
        </authorList>
    </citation>
    <scope>NUCLEOTIDE SEQUENCE [LARGE SCALE GENOMIC DNA]</scope>
    <source>
        <strain evidence="21 22">Hh39</strain>
    </source>
</reference>
<dbReference type="PROSITE" id="PS50967">
    <property type="entry name" value="HRDC"/>
    <property type="match status" value="1"/>
</dbReference>
<evidence type="ECO:0000256" key="14">
    <source>
        <dbReference type="ARBA" id="ARBA00023235"/>
    </source>
</evidence>
<dbReference type="SMART" id="SM00956">
    <property type="entry name" value="RQC"/>
    <property type="match status" value="1"/>
</dbReference>
<dbReference type="GO" id="GO:0030894">
    <property type="term" value="C:replisome"/>
    <property type="evidence" value="ECO:0007669"/>
    <property type="project" value="TreeGrafter"/>
</dbReference>
<dbReference type="Gene3D" id="1.10.150.80">
    <property type="entry name" value="HRDC domain"/>
    <property type="match status" value="1"/>
</dbReference>
<dbReference type="CDD" id="cd17920">
    <property type="entry name" value="DEXHc_RecQ"/>
    <property type="match status" value="1"/>
</dbReference>
<evidence type="ECO:0000256" key="7">
    <source>
        <dbReference type="ARBA" id="ARBA00022801"/>
    </source>
</evidence>
<dbReference type="EMBL" id="QZVS01000071">
    <property type="protein sequence ID" value="RJT89606.1"/>
    <property type="molecule type" value="Genomic_DNA"/>
</dbReference>
<dbReference type="Gene3D" id="3.40.50.300">
    <property type="entry name" value="P-loop containing nucleotide triphosphate hydrolases"/>
    <property type="match status" value="2"/>
</dbReference>
<dbReference type="CDD" id="cd18794">
    <property type="entry name" value="SF2_C_RecQ"/>
    <property type="match status" value="1"/>
</dbReference>
<dbReference type="Pfam" id="PF00570">
    <property type="entry name" value="HRDC"/>
    <property type="match status" value="1"/>
</dbReference>
<comment type="cofactor">
    <cofactor evidence="1">
        <name>Mg(2+)</name>
        <dbReference type="ChEBI" id="CHEBI:18420"/>
    </cofactor>
</comment>
<dbReference type="InterPro" id="IPR004589">
    <property type="entry name" value="DNA_helicase_ATP-dep_RecQ"/>
</dbReference>
<dbReference type="SMART" id="SM00341">
    <property type="entry name" value="HRDC"/>
    <property type="match status" value="1"/>
</dbReference>
<comment type="catalytic activity">
    <reaction evidence="15">
        <text>Couples ATP hydrolysis with the unwinding of duplex DNA by translocating in the 3'-5' direction.</text>
        <dbReference type="EC" id="5.6.2.4"/>
    </reaction>
</comment>
<sequence length="639" mass="69131">MSAYGSGNSTPATGQAVLTRPAQPARPVRAATEKFATAAEALHTVFGFDSFRGDQAEIIDQLIAGNDAVVLMPTGGGKSLCYQIPALVRPGTGIVVSPLIALMQDQVDALTAVGVRAEFLNSSQDSQTRNQVERDYLNGDLDLLYVAPERLSSEATKRFLERGTIGLFAIDEAHCVSQWGHDFRPDYLALSELADRWPDVPRIALTATATDATHTEITTRLQLGDAKHFVASFDRPNIQYRIVAKNEVRKQLLSFIKTEHSGDAGIVYALSRKTVEQTAEFLKANGVNALPYHAGLEAGLRARTQSRFLREEGVVIVATIAFGMGIDKPDVRFVAHIDLPKSVEGYYQETGRAGRDGAPANAWLAYGLQDVVQQRRMIDQSEGDLAHRRTLSGHLDAMLALCETVDCRRVNLLRYFGQTSTPCGNCDTCLNPPEAWDGTIPAQKLLSTIVRLLRERNQKFGAGHLIDILRGKETPRATQYSHTELKTWGIGADLSDQQWRGVVRQMLAQGLLATSGEYGTLVLTDAAASVLGGTRSVQLRTEPDRPLRRTPAAKSAAKAGVAELTGEQETLFQALRAWRSAQSKEQGVPAYIVFGDATLLAIATARPGSLAALDGITGIGAKKLEAYGEALVEVVAANA</sequence>
<evidence type="ECO:0000259" key="19">
    <source>
        <dbReference type="PROSITE" id="PS51192"/>
    </source>
</evidence>
<evidence type="ECO:0000313" key="21">
    <source>
        <dbReference type="EMBL" id="RJT89606.1"/>
    </source>
</evidence>